<dbReference type="eggNOG" id="COG0277">
    <property type="taxonomic scope" value="Bacteria"/>
</dbReference>
<keyword evidence="5" id="KW-1185">Reference proteome</keyword>
<sequence>MTSIQSDWNQEIVDHFGSDIVKTKEVYVKRMSQDYFWYSPVLKKQLENRYGDCVITPRTEQELTEVITFAVQRRIPIVPRGGATGNYGQIIPLRGGIVLDTTKLNKIIKIESGAGTFQAGVKLGVIERTLRETNQELRFFPSTYMKSTIAGFIAGGTGGIGSIEYGTL</sequence>
<dbReference type="GO" id="GO:0008720">
    <property type="term" value="F:D-lactate dehydrogenase (NAD+) activity"/>
    <property type="evidence" value="ECO:0007669"/>
    <property type="project" value="TreeGrafter"/>
</dbReference>
<dbReference type="InterPro" id="IPR006094">
    <property type="entry name" value="Oxid_FAD_bind_N"/>
</dbReference>
<dbReference type="GO" id="GO:0071949">
    <property type="term" value="F:FAD binding"/>
    <property type="evidence" value="ECO:0007669"/>
    <property type="project" value="InterPro"/>
</dbReference>
<dbReference type="PROSITE" id="PS51387">
    <property type="entry name" value="FAD_PCMH"/>
    <property type="match status" value="1"/>
</dbReference>
<dbReference type="EMBL" id="BAUV01000001">
    <property type="protein sequence ID" value="GAE33135.1"/>
    <property type="molecule type" value="Genomic_DNA"/>
</dbReference>
<dbReference type="GO" id="GO:0004458">
    <property type="term" value="F:D-lactate dehydrogenase (cytochrome) activity"/>
    <property type="evidence" value="ECO:0007669"/>
    <property type="project" value="TreeGrafter"/>
</dbReference>
<feature type="domain" description="FAD-binding PCMH-type" evidence="3">
    <location>
        <begin position="47"/>
        <end position="168"/>
    </location>
</feature>
<dbReference type="STRING" id="1236973.JCM9157_122"/>
<evidence type="ECO:0000256" key="2">
    <source>
        <dbReference type="ARBA" id="ARBA00023002"/>
    </source>
</evidence>
<evidence type="ECO:0000256" key="1">
    <source>
        <dbReference type="ARBA" id="ARBA00022630"/>
    </source>
</evidence>
<organism evidence="4 5">
    <name type="scientific">Halalkalibacter akibai (strain ATCC 43226 / DSM 21942 / CIP 109018 / JCM 9157 / 1139)</name>
    <name type="common">Bacillus akibai</name>
    <dbReference type="NCBI Taxonomy" id="1236973"/>
    <lineage>
        <taxon>Bacteria</taxon>
        <taxon>Bacillati</taxon>
        <taxon>Bacillota</taxon>
        <taxon>Bacilli</taxon>
        <taxon>Bacillales</taxon>
        <taxon>Bacillaceae</taxon>
        <taxon>Halalkalibacter</taxon>
    </lineage>
</organism>
<accession>W4QLY8</accession>
<dbReference type="GO" id="GO:1903457">
    <property type="term" value="P:lactate catabolic process"/>
    <property type="evidence" value="ECO:0007669"/>
    <property type="project" value="TreeGrafter"/>
</dbReference>
<dbReference type="InterPro" id="IPR016166">
    <property type="entry name" value="FAD-bd_PCMH"/>
</dbReference>
<protein>
    <recommendedName>
        <fullName evidence="3">FAD-binding PCMH-type domain-containing protein</fullName>
    </recommendedName>
</protein>
<evidence type="ECO:0000313" key="4">
    <source>
        <dbReference type="EMBL" id="GAE33135.1"/>
    </source>
</evidence>
<comment type="caution">
    <text evidence="4">The sequence shown here is derived from an EMBL/GenBank/DDBJ whole genome shotgun (WGS) entry which is preliminary data.</text>
</comment>
<keyword evidence="2" id="KW-0560">Oxidoreductase</keyword>
<dbReference type="Pfam" id="PF01565">
    <property type="entry name" value="FAD_binding_4"/>
    <property type="match status" value="1"/>
</dbReference>
<reference evidence="4 5" key="1">
    <citation type="journal article" date="2014" name="Genome Announc.">
        <title>Draft Genome Sequences of Three Alkaliphilic Bacillus Strains, Bacillus wakoensis JCM 9140T, Bacillus akibai JCM 9157T, and Bacillus hemicellulosilyticus JCM 9152T.</title>
        <authorList>
            <person name="Yuki M."/>
            <person name="Oshima K."/>
            <person name="Suda W."/>
            <person name="Oshida Y."/>
            <person name="Kitamura K."/>
            <person name="Iida T."/>
            <person name="Hattori M."/>
            <person name="Ohkuma M."/>
        </authorList>
    </citation>
    <scope>NUCLEOTIDE SEQUENCE [LARGE SCALE GENOMIC DNA]</scope>
    <source>
        <strain evidence="4 5">JCM 9157</strain>
    </source>
</reference>
<evidence type="ECO:0000313" key="5">
    <source>
        <dbReference type="Proteomes" id="UP000018896"/>
    </source>
</evidence>
<dbReference type="Proteomes" id="UP000018896">
    <property type="component" value="Unassembled WGS sequence"/>
</dbReference>
<dbReference type="SUPFAM" id="SSF56176">
    <property type="entry name" value="FAD-binding/transporter-associated domain-like"/>
    <property type="match status" value="1"/>
</dbReference>
<dbReference type="InterPro" id="IPR036318">
    <property type="entry name" value="FAD-bd_PCMH-like_sf"/>
</dbReference>
<proteinExistence type="predicted"/>
<dbReference type="PANTHER" id="PTHR11748">
    <property type="entry name" value="D-LACTATE DEHYDROGENASE"/>
    <property type="match status" value="1"/>
</dbReference>
<dbReference type="InterPro" id="IPR016169">
    <property type="entry name" value="FAD-bd_PCMH_sub2"/>
</dbReference>
<keyword evidence="1" id="KW-0285">Flavoprotein</keyword>
<gene>
    <name evidence="4" type="ORF">JCM9157_122</name>
</gene>
<name>W4QLY8_HALA3</name>
<dbReference type="PANTHER" id="PTHR11748:SF119">
    <property type="entry name" value="D-2-HYDROXYGLUTARATE DEHYDROGENASE"/>
    <property type="match status" value="1"/>
</dbReference>
<dbReference type="RefSeq" id="WP_052012856.1">
    <property type="nucleotide sequence ID" value="NZ_BAUV01000001.1"/>
</dbReference>
<dbReference type="AlphaFoldDB" id="W4QLY8"/>
<evidence type="ECO:0000259" key="3">
    <source>
        <dbReference type="PROSITE" id="PS51387"/>
    </source>
</evidence>
<dbReference type="Gene3D" id="3.30.465.10">
    <property type="match status" value="1"/>
</dbReference>
<dbReference type="OrthoDB" id="9767256at2"/>